<feature type="transmembrane region" description="Helical" evidence="11">
    <location>
        <begin position="954"/>
        <end position="975"/>
    </location>
</feature>
<dbReference type="PANTHER" id="PTHR19229:SF36">
    <property type="entry name" value="ATP-BINDING CASSETTE SUB-FAMILY A MEMBER 2"/>
    <property type="match status" value="1"/>
</dbReference>
<dbReference type="PROSITE" id="PS00211">
    <property type="entry name" value="ABC_TRANSPORTER_1"/>
    <property type="match status" value="2"/>
</dbReference>
<dbReference type="EMBL" id="JAQGDS010000003">
    <property type="protein sequence ID" value="KAJ6262092.1"/>
    <property type="molecule type" value="Genomic_DNA"/>
</dbReference>
<dbReference type="Pfam" id="PF12698">
    <property type="entry name" value="ABC2_membrane_3"/>
    <property type="match status" value="1"/>
</dbReference>
<dbReference type="SUPFAM" id="SSF52540">
    <property type="entry name" value="P-loop containing nucleoside triphosphate hydrolases"/>
    <property type="match status" value="2"/>
</dbReference>
<feature type="transmembrane region" description="Helical" evidence="11">
    <location>
        <begin position="195"/>
        <end position="217"/>
    </location>
</feature>
<feature type="transmembrane region" description="Helical" evidence="11">
    <location>
        <begin position="926"/>
        <end position="948"/>
    </location>
</feature>
<sequence>MPLLFVDNGLGQTVTDLIDKIAQPVRDAGKVNVTVLRDNGELFQACRPNLAGQSNCFGAVVFNDYPKDGQGSWNYTIRADAALLGLAVRSDNHDNPAQSVIMPLQLAVDNAINNSTVIPNEFLFTSLSEKERKDRIRTRYMGALIDVLAVAFAISMVGIGYHLTGLFAAEREIGMSQLINAMGGRQVARLLSHHIAFSIVYAPGWIMISLAFGFAVFQQTNVGVMVIFHLLAGLAWSSLSLFGGSLFRKAQLSGITVVIGSLLLAILAQVISGRSTALIAVLGFLFTPMTYVFFMIFVARWERENLAADLLRRAPTSKHTIPGIAFLAFLIIQIFVYPLLAALIENWLYGTASPNRTVGTTAEENAVEIEHFTRRYPPKWWNRKKETVVAVNDLSINVRKGAIVSLLGANGSGKSTTNNAIAGLDTITSGQIRVAGIKTDLGVCPQNNVLWDDLSVMETLRIWMYLKVGYIDMEEVHSMIRSCDLVQKSSALSKTLSGGQKRKLQLAIMFIGGSKIGIIDEASSGLDPLSRRKLWDIILSERNKRTILLTTHYLEEADFLSDYIVILSKGQLKCAGSSAELKARLGGGYRVHCFDENAPALLEGIQGKQLYDQTVYRADDTVAAGRIINALNQLDMTDFHINGPTIEDVFLKVAEETAAAQASAAGTEEKQSGVELSTGKRVNMPQQALIMLQKRLVILRYMMLPMIAAVVIPIITAAITLRFLNGFEVASCSPTAGMSSYDNVNISSLDLDLDVVFGPPQAIGLQSVLKLQNVFGGFFDNTSGSGDGNGNFDASSLQDMINTVTSYDDFLSYIQLNYKNVTPGGFWIPQDTPTLGFVGNDNGLYKAMLALNILDNVRNNASIITTYTNFDVNFGPGTGDSLQFITYFGLATAVFPAFFVLYPTLERLRNVRALHYSNGVRAGSLWIAYTMFDFVFVLFIAIVATIILAASSSVWWSIGHLFAVFMLYGLAAVLLSYVVSLLAKSQLAAFAMVAGYQAVMFLLYMIAYMSVLTYSPIEDQSRNILIVHFAMALVSPVPSWVRALFASLNLFQIDCRNDAFVAPQDITAYGGPILYLVLQILLLLGIMIWWESGAYRLDTRSILRAKDTERDATEIEMEVMEELKRVDSSTADGLRVLHVSKAFGKVQAVEDVSFGVKPGEIFALLGPNGAGKRVCPQFDACDQMTTRQHLYFYARIRGVEDVDHNVQVVLDAVGLSEFSERMAMKLSGGNRRKLSLAIALMASQRLLWNILRSIAPGRSLLLTSHSMLEVDALANRAGIISRKMLAVGTTDYLREKHGNHYHIHIVLKSSPNTPDEEMESVKSWILENFPGAEVEDKSFHGQTKFKVPSIMTFKGEEESPDEGISRTHTQEEAERSNVLKRNRTINTLFQLLEDNKEKLGIDFYSISRTSMDEVFLNIVGKANVIEEGYHMDMEETRKKSSRWRRIKNKGKAEAHWALDLVAQFIVRPPETLSLILQRLQIEVLLAQLLLEGLVVCDGLVAVRAADLDFLFEAEDIGDEDVRAIEDQGEEEGEAAKVHVALGVKLAGLDFGAFVAEDGSGASAVTGSGLGGFRQFALDAVHAVDLRW</sequence>
<keyword evidence="9 11" id="KW-0472">Membrane</keyword>
<dbReference type="CDD" id="cd03263">
    <property type="entry name" value="ABC_subfamily_A"/>
    <property type="match status" value="1"/>
</dbReference>
<feature type="transmembrane region" description="Helical" evidence="11">
    <location>
        <begin position="987"/>
        <end position="1012"/>
    </location>
</feature>
<dbReference type="InterPro" id="IPR017871">
    <property type="entry name" value="ABC_transporter-like_CS"/>
</dbReference>
<gene>
    <name evidence="13" type="ORF">Dda_2897</name>
</gene>
<proteinExistence type="inferred from homology"/>
<dbReference type="Proteomes" id="UP001221413">
    <property type="component" value="Unassembled WGS sequence"/>
</dbReference>
<dbReference type="GO" id="GO:0016887">
    <property type="term" value="F:ATP hydrolysis activity"/>
    <property type="evidence" value="ECO:0007669"/>
    <property type="project" value="InterPro"/>
</dbReference>
<evidence type="ECO:0000256" key="5">
    <source>
        <dbReference type="ARBA" id="ARBA00022737"/>
    </source>
</evidence>
<dbReference type="InterPro" id="IPR003439">
    <property type="entry name" value="ABC_transporter-like_ATP-bd"/>
</dbReference>
<feature type="domain" description="ABC transporter" evidence="12">
    <location>
        <begin position="1134"/>
        <end position="1330"/>
    </location>
</feature>
<dbReference type="InterPro" id="IPR027417">
    <property type="entry name" value="P-loop_NTPase"/>
</dbReference>
<evidence type="ECO:0000256" key="11">
    <source>
        <dbReference type="SAM" id="Phobius"/>
    </source>
</evidence>
<keyword evidence="3" id="KW-0813">Transport</keyword>
<evidence type="ECO:0000313" key="14">
    <source>
        <dbReference type="Proteomes" id="UP001221413"/>
    </source>
</evidence>
<feature type="transmembrane region" description="Helical" evidence="11">
    <location>
        <begin position="140"/>
        <end position="161"/>
    </location>
</feature>
<keyword evidence="14" id="KW-1185">Reference proteome</keyword>
<comment type="similarity">
    <text evidence="2">Belongs to the ABC transporter superfamily. ABCA family.</text>
</comment>
<dbReference type="InterPro" id="IPR003593">
    <property type="entry name" value="AAA+_ATPase"/>
</dbReference>
<evidence type="ECO:0000256" key="9">
    <source>
        <dbReference type="ARBA" id="ARBA00023136"/>
    </source>
</evidence>
<evidence type="ECO:0000256" key="2">
    <source>
        <dbReference type="ARBA" id="ARBA00008869"/>
    </source>
</evidence>
<dbReference type="GO" id="GO:0005524">
    <property type="term" value="F:ATP binding"/>
    <property type="evidence" value="ECO:0007669"/>
    <property type="project" value="UniProtKB-KW"/>
</dbReference>
<accession>A0AAD6J4S2</accession>
<reference evidence="13" key="1">
    <citation type="submission" date="2023-01" db="EMBL/GenBank/DDBJ databases">
        <title>The chitinases involved in constricting ring structure development in the nematode-trapping fungus Drechslerella dactyloides.</title>
        <authorList>
            <person name="Wang R."/>
            <person name="Zhang L."/>
            <person name="Tang P."/>
            <person name="Li S."/>
            <person name="Liang L."/>
        </authorList>
    </citation>
    <scope>NUCLEOTIDE SEQUENCE</scope>
    <source>
        <strain evidence="13">YMF1.00031</strain>
    </source>
</reference>
<evidence type="ECO:0000256" key="10">
    <source>
        <dbReference type="SAM" id="MobiDB-lite"/>
    </source>
</evidence>
<comment type="subcellular location">
    <subcellularLocation>
        <location evidence="1">Membrane</location>
        <topology evidence="1">Multi-pass membrane protein</topology>
    </subcellularLocation>
</comment>
<dbReference type="Gene3D" id="3.40.50.300">
    <property type="entry name" value="P-loop containing nucleotide triphosphate hydrolases"/>
    <property type="match status" value="3"/>
</dbReference>
<organism evidence="13 14">
    <name type="scientific">Drechslerella dactyloides</name>
    <name type="common">Nematode-trapping fungus</name>
    <name type="synonym">Arthrobotrys dactyloides</name>
    <dbReference type="NCBI Taxonomy" id="74499"/>
    <lineage>
        <taxon>Eukaryota</taxon>
        <taxon>Fungi</taxon>
        <taxon>Dikarya</taxon>
        <taxon>Ascomycota</taxon>
        <taxon>Pezizomycotina</taxon>
        <taxon>Orbiliomycetes</taxon>
        <taxon>Orbiliales</taxon>
        <taxon>Orbiliaceae</taxon>
        <taxon>Drechslerella</taxon>
    </lineage>
</organism>
<dbReference type="PROSITE" id="PS50893">
    <property type="entry name" value="ABC_TRANSPORTER_2"/>
    <property type="match status" value="2"/>
</dbReference>
<name>A0AAD6J4S2_DREDA</name>
<evidence type="ECO:0000256" key="1">
    <source>
        <dbReference type="ARBA" id="ARBA00004141"/>
    </source>
</evidence>
<evidence type="ECO:0000256" key="4">
    <source>
        <dbReference type="ARBA" id="ARBA00022692"/>
    </source>
</evidence>
<evidence type="ECO:0000256" key="3">
    <source>
        <dbReference type="ARBA" id="ARBA00022448"/>
    </source>
</evidence>
<dbReference type="InterPro" id="IPR026082">
    <property type="entry name" value="ABCA"/>
</dbReference>
<feature type="transmembrane region" description="Helical" evidence="11">
    <location>
        <begin position="252"/>
        <end position="271"/>
    </location>
</feature>
<evidence type="ECO:0000256" key="8">
    <source>
        <dbReference type="ARBA" id="ARBA00022989"/>
    </source>
</evidence>
<feature type="domain" description="ABC transporter" evidence="12">
    <location>
        <begin position="367"/>
        <end position="594"/>
    </location>
</feature>
<evidence type="ECO:0000256" key="7">
    <source>
        <dbReference type="ARBA" id="ARBA00022840"/>
    </source>
</evidence>
<dbReference type="PANTHER" id="PTHR19229">
    <property type="entry name" value="ATP-BINDING CASSETTE TRANSPORTER SUBFAMILY A ABCA"/>
    <property type="match status" value="1"/>
</dbReference>
<dbReference type="GO" id="GO:0005319">
    <property type="term" value="F:lipid transporter activity"/>
    <property type="evidence" value="ECO:0007669"/>
    <property type="project" value="TreeGrafter"/>
</dbReference>
<dbReference type="GO" id="GO:0016020">
    <property type="term" value="C:membrane"/>
    <property type="evidence" value="ECO:0007669"/>
    <property type="project" value="UniProtKB-SubCell"/>
</dbReference>
<feature type="compositionally biased region" description="Basic and acidic residues" evidence="10">
    <location>
        <begin position="1363"/>
        <end position="1375"/>
    </location>
</feature>
<feature type="transmembrane region" description="Helical" evidence="11">
    <location>
        <begin position="224"/>
        <end position="246"/>
    </location>
</feature>
<keyword evidence="5" id="KW-0677">Repeat</keyword>
<dbReference type="InterPro" id="IPR013525">
    <property type="entry name" value="ABC2_TM"/>
</dbReference>
<feature type="transmembrane region" description="Helical" evidence="11">
    <location>
        <begin position="278"/>
        <end position="301"/>
    </location>
</feature>
<evidence type="ECO:0000313" key="13">
    <source>
        <dbReference type="EMBL" id="KAJ6262092.1"/>
    </source>
</evidence>
<keyword evidence="7" id="KW-0067">ATP-binding</keyword>
<feature type="transmembrane region" description="Helical" evidence="11">
    <location>
        <begin position="701"/>
        <end position="724"/>
    </location>
</feature>
<feature type="transmembrane region" description="Helical" evidence="11">
    <location>
        <begin position="884"/>
        <end position="905"/>
    </location>
</feature>
<feature type="transmembrane region" description="Helical" evidence="11">
    <location>
        <begin position="1024"/>
        <end position="1045"/>
    </location>
</feature>
<feature type="region of interest" description="Disordered" evidence="10">
    <location>
        <begin position="1356"/>
        <end position="1375"/>
    </location>
</feature>
<protein>
    <recommendedName>
        <fullName evidence="12">ABC transporter domain-containing protein</fullName>
    </recommendedName>
</protein>
<keyword evidence="4 11" id="KW-0812">Transmembrane</keyword>
<dbReference type="GO" id="GO:0140359">
    <property type="term" value="F:ABC-type transporter activity"/>
    <property type="evidence" value="ECO:0007669"/>
    <property type="project" value="InterPro"/>
</dbReference>
<evidence type="ECO:0000256" key="6">
    <source>
        <dbReference type="ARBA" id="ARBA00022741"/>
    </source>
</evidence>
<dbReference type="SMART" id="SM00382">
    <property type="entry name" value="AAA"/>
    <property type="match status" value="1"/>
</dbReference>
<keyword evidence="8 11" id="KW-1133">Transmembrane helix</keyword>
<keyword evidence="6" id="KW-0547">Nucleotide-binding</keyword>
<feature type="transmembrane region" description="Helical" evidence="11">
    <location>
        <begin position="1066"/>
        <end position="1090"/>
    </location>
</feature>
<evidence type="ECO:0000259" key="12">
    <source>
        <dbReference type="PROSITE" id="PS50893"/>
    </source>
</evidence>
<feature type="transmembrane region" description="Helical" evidence="11">
    <location>
        <begin position="321"/>
        <end position="344"/>
    </location>
</feature>
<dbReference type="Pfam" id="PF00005">
    <property type="entry name" value="ABC_tran"/>
    <property type="match status" value="1"/>
</dbReference>
<comment type="caution">
    <text evidence="13">The sequence shown here is derived from an EMBL/GenBank/DDBJ whole genome shotgun (WGS) entry which is preliminary data.</text>
</comment>